<feature type="transmembrane region" description="Helical" evidence="7">
    <location>
        <begin position="88"/>
        <end position="107"/>
    </location>
</feature>
<keyword evidence="5 7" id="KW-1133">Transmembrane helix</keyword>
<evidence type="ECO:0000313" key="10">
    <source>
        <dbReference type="Proteomes" id="UP000886751"/>
    </source>
</evidence>
<feature type="transmembrane region" description="Helical" evidence="7">
    <location>
        <begin position="29"/>
        <end position="48"/>
    </location>
</feature>
<dbReference type="Pfam" id="PF00528">
    <property type="entry name" value="BPD_transp_1"/>
    <property type="match status" value="1"/>
</dbReference>
<reference evidence="9" key="1">
    <citation type="journal article" date="2021" name="PeerJ">
        <title>Extensive microbial diversity within the chicken gut microbiome revealed by metagenomics and culture.</title>
        <authorList>
            <person name="Gilroy R."/>
            <person name="Ravi A."/>
            <person name="Getino M."/>
            <person name="Pursley I."/>
            <person name="Horton D.L."/>
            <person name="Alikhan N.F."/>
            <person name="Baker D."/>
            <person name="Gharbi K."/>
            <person name="Hall N."/>
            <person name="Watson M."/>
            <person name="Adriaenssens E.M."/>
            <person name="Foster-Nyarko E."/>
            <person name="Jarju S."/>
            <person name="Secka A."/>
            <person name="Antonio M."/>
            <person name="Oren A."/>
            <person name="Chaudhuri R.R."/>
            <person name="La Ragione R."/>
            <person name="Hildebrand F."/>
            <person name="Pallen M.J."/>
        </authorList>
    </citation>
    <scope>NUCLEOTIDE SEQUENCE</scope>
    <source>
        <strain evidence="9">ChiHecec2B26-7398</strain>
    </source>
</reference>
<dbReference type="AlphaFoldDB" id="A0A9D1Y092"/>
<name>A0A9D1Y092_9FIRM</name>
<keyword evidence="3" id="KW-1003">Cell membrane</keyword>
<dbReference type="PANTHER" id="PTHR30193:SF37">
    <property type="entry name" value="INNER MEMBRANE ABC TRANSPORTER PERMEASE PROTEIN YCJO"/>
    <property type="match status" value="1"/>
</dbReference>
<evidence type="ECO:0000256" key="4">
    <source>
        <dbReference type="ARBA" id="ARBA00022692"/>
    </source>
</evidence>
<dbReference type="Proteomes" id="UP000886751">
    <property type="component" value="Unassembled WGS sequence"/>
</dbReference>
<dbReference type="GO" id="GO:0055085">
    <property type="term" value="P:transmembrane transport"/>
    <property type="evidence" value="ECO:0007669"/>
    <property type="project" value="InterPro"/>
</dbReference>
<dbReference type="GO" id="GO:0005886">
    <property type="term" value="C:plasma membrane"/>
    <property type="evidence" value="ECO:0007669"/>
    <property type="project" value="UniProtKB-SubCell"/>
</dbReference>
<feature type="domain" description="ABC transmembrane type-1" evidence="8">
    <location>
        <begin position="1"/>
        <end position="106"/>
    </location>
</feature>
<dbReference type="InterPro" id="IPR051393">
    <property type="entry name" value="ABC_transporter_permease"/>
</dbReference>
<dbReference type="EMBL" id="DXEI01000061">
    <property type="protein sequence ID" value="HIX94600.1"/>
    <property type="molecule type" value="Genomic_DNA"/>
</dbReference>
<sequence length="117" mass="12992">MAALQDIPNSLYEASSIDGATKWQQFKSITFPMLTPSHFFVLMMLIINSFKTFDLIFALSEGGPGTATTLLSLYIYNQSFVSWNYGGASAAAVILFIIVGAITLVQFRVEKKFNDFM</sequence>
<dbReference type="Gene3D" id="1.10.3720.10">
    <property type="entry name" value="MetI-like"/>
    <property type="match status" value="1"/>
</dbReference>
<comment type="subcellular location">
    <subcellularLocation>
        <location evidence="1 7">Cell membrane</location>
        <topology evidence="1 7">Multi-pass membrane protein</topology>
    </subcellularLocation>
</comment>
<dbReference type="InterPro" id="IPR000515">
    <property type="entry name" value="MetI-like"/>
</dbReference>
<reference evidence="9" key="2">
    <citation type="submission" date="2021-04" db="EMBL/GenBank/DDBJ databases">
        <authorList>
            <person name="Gilroy R."/>
        </authorList>
    </citation>
    <scope>NUCLEOTIDE SEQUENCE</scope>
    <source>
        <strain evidence="9">ChiHecec2B26-7398</strain>
    </source>
</reference>
<evidence type="ECO:0000256" key="1">
    <source>
        <dbReference type="ARBA" id="ARBA00004651"/>
    </source>
</evidence>
<keyword evidence="4 7" id="KW-0812">Transmembrane</keyword>
<feature type="transmembrane region" description="Helical" evidence="7">
    <location>
        <begin position="55"/>
        <end position="76"/>
    </location>
</feature>
<evidence type="ECO:0000256" key="2">
    <source>
        <dbReference type="ARBA" id="ARBA00022448"/>
    </source>
</evidence>
<dbReference type="SUPFAM" id="SSF161098">
    <property type="entry name" value="MetI-like"/>
    <property type="match status" value="1"/>
</dbReference>
<protein>
    <submittedName>
        <fullName evidence="9">Sugar ABC transporter permease</fullName>
    </submittedName>
</protein>
<dbReference type="PROSITE" id="PS50928">
    <property type="entry name" value="ABC_TM1"/>
    <property type="match status" value="1"/>
</dbReference>
<comment type="caution">
    <text evidence="9">The sequence shown here is derived from an EMBL/GenBank/DDBJ whole genome shotgun (WGS) entry which is preliminary data.</text>
</comment>
<evidence type="ECO:0000256" key="7">
    <source>
        <dbReference type="RuleBase" id="RU363032"/>
    </source>
</evidence>
<keyword evidence="2 7" id="KW-0813">Transport</keyword>
<evidence type="ECO:0000256" key="5">
    <source>
        <dbReference type="ARBA" id="ARBA00022989"/>
    </source>
</evidence>
<dbReference type="InterPro" id="IPR035906">
    <property type="entry name" value="MetI-like_sf"/>
</dbReference>
<evidence type="ECO:0000259" key="8">
    <source>
        <dbReference type="PROSITE" id="PS50928"/>
    </source>
</evidence>
<evidence type="ECO:0000256" key="3">
    <source>
        <dbReference type="ARBA" id="ARBA00022475"/>
    </source>
</evidence>
<gene>
    <name evidence="9" type="ORF">H9846_03990</name>
</gene>
<organism evidence="9 10">
    <name type="scientific">Candidatus Gemmiger excrementipullorum</name>
    <dbReference type="NCBI Taxonomy" id="2838610"/>
    <lineage>
        <taxon>Bacteria</taxon>
        <taxon>Bacillati</taxon>
        <taxon>Bacillota</taxon>
        <taxon>Clostridia</taxon>
        <taxon>Eubacteriales</taxon>
        <taxon>Gemmiger</taxon>
    </lineage>
</organism>
<evidence type="ECO:0000313" key="9">
    <source>
        <dbReference type="EMBL" id="HIX94600.1"/>
    </source>
</evidence>
<dbReference type="PANTHER" id="PTHR30193">
    <property type="entry name" value="ABC TRANSPORTER PERMEASE PROTEIN"/>
    <property type="match status" value="1"/>
</dbReference>
<accession>A0A9D1Y092</accession>
<comment type="similarity">
    <text evidence="7">Belongs to the binding-protein-dependent transport system permease family.</text>
</comment>
<proteinExistence type="inferred from homology"/>
<dbReference type="CDD" id="cd06261">
    <property type="entry name" value="TM_PBP2"/>
    <property type="match status" value="1"/>
</dbReference>
<evidence type="ECO:0000256" key="6">
    <source>
        <dbReference type="ARBA" id="ARBA00023136"/>
    </source>
</evidence>
<keyword evidence="6 7" id="KW-0472">Membrane</keyword>